<dbReference type="AlphaFoldDB" id="A0A8J4UZT7"/>
<reference evidence="1" key="1">
    <citation type="submission" date="2020-01" db="EMBL/GenBank/DDBJ databases">
        <title>Development of genomics and gene disruption for Polysphondylium violaceum indicates a role for the polyketide synthase stlB in stalk morphogenesis.</title>
        <authorList>
            <person name="Narita B."/>
            <person name="Kawabe Y."/>
            <person name="Kin K."/>
            <person name="Saito T."/>
            <person name="Gibbs R."/>
            <person name="Kuspa A."/>
            <person name="Muzny D."/>
            <person name="Queller D."/>
            <person name="Richards S."/>
            <person name="Strassman J."/>
            <person name="Sucgang R."/>
            <person name="Worley K."/>
            <person name="Schaap P."/>
        </authorList>
    </citation>
    <scope>NUCLEOTIDE SEQUENCE</scope>
    <source>
        <strain evidence="1">QSvi11</strain>
    </source>
</reference>
<proteinExistence type="predicted"/>
<accession>A0A8J4UZT7</accession>
<sequence>MLKSFQVHGNYSIPFYSIPLFIINENITLLNDVSSLIDFLVYPHAIITFKSKDDVIIFLYTSENNGNSIQFNYFNSFTANINSCNEFSKHLNMFIEQNKNPSNLKKGARVPFSYQEIKSFKDWIETTSTINNTFN</sequence>
<gene>
    <name evidence="1" type="ORF">CYY_003861</name>
</gene>
<comment type="caution">
    <text evidence="1">The sequence shown here is derived from an EMBL/GenBank/DDBJ whole genome shotgun (WGS) entry which is preliminary data.</text>
</comment>
<organism evidence="1 2">
    <name type="scientific">Polysphondylium violaceum</name>
    <dbReference type="NCBI Taxonomy" id="133409"/>
    <lineage>
        <taxon>Eukaryota</taxon>
        <taxon>Amoebozoa</taxon>
        <taxon>Evosea</taxon>
        <taxon>Eumycetozoa</taxon>
        <taxon>Dictyostelia</taxon>
        <taxon>Dictyosteliales</taxon>
        <taxon>Dictyosteliaceae</taxon>
        <taxon>Polysphondylium</taxon>
    </lineage>
</organism>
<dbReference type="EMBL" id="AJWJ01000127">
    <property type="protein sequence ID" value="KAF2074835.1"/>
    <property type="molecule type" value="Genomic_DNA"/>
</dbReference>
<evidence type="ECO:0000313" key="1">
    <source>
        <dbReference type="EMBL" id="KAF2074835.1"/>
    </source>
</evidence>
<evidence type="ECO:0000313" key="2">
    <source>
        <dbReference type="Proteomes" id="UP000695562"/>
    </source>
</evidence>
<keyword evidence="2" id="KW-1185">Reference proteome</keyword>
<protein>
    <submittedName>
        <fullName evidence="1">Uncharacterized protein</fullName>
    </submittedName>
</protein>
<name>A0A8J4UZT7_9MYCE</name>
<dbReference type="Proteomes" id="UP000695562">
    <property type="component" value="Unassembled WGS sequence"/>
</dbReference>